<evidence type="ECO:0000313" key="11">
    <source>
        <dbReference type="Proteomes" id="UP000214720"/>
    </source>
</evidence>
<evidence type="ECO:0000256" key="4">
    <source>
        <dbReference type="ARBA" id="ARBA00022741"/>
    </source>
</evidence>
<proteinExistence type="inferred from homology"/>
<evidence type="ECO:0000313" key="10">
    <source>
        <dbReference type="EMBL" id="OXC80270.1"/>
    </source>
</evidence>
<dbReference type="InterPro" id="IPR013482">
    <property type="entry name" value="Molybde_CF_guanTrfase"/>
</dbReference>
<dbReference type="InterPro" id="IPR029044">
    <property type="entry name" value="Nucleotide-diphossugar_trans"/>
</dbReference>
<comment type="subcellular location">
    <subcellularLocation>
        <location evidence="8">Cytoplasm</location>
    </subcellularLocation>
</comment>
<dbReference type="AlphaFoldDB" id="A0A226XBA3"/>
<evidence type="ECO:0000259" key="9">
    <source>
        <dbReference type="Pfam" id="PF12804"/>
    </source>
</evidence>
<dbReference type="RefSeq" id="WP_089159220.1">
    <property type="nucleotide sequence ID" value="NZ_MTHB01000023.1"/>
</dbReference>
<feature type="binding site" evidence="8">
    <location>
        <position position="87"/>
    </location>
    <ligand>
        <name>GTP</name>
        <dbReference type="ChEBI" id="CHEBI:37565"/>
    </ligand>
</feature>
<dbReference type="GO" id="GO:0005737">
    <property type="term" value="C:cytoplasm"/>
    <property type="evidence" value="ECO:0007669"/>
    <property type="project" value="UniProtKB-SubCell"/>
</dbReference>
<comment type="similarity">
    <text evidence="8">Belongs to the MobA family.</text>
</comment>
<feature type="domain" description="MobA-like NTP transferase" evidence="9">
    <location>
        <begin position="21"/>
        <end position="189"/>
    </location>
</feature>
<dbReference type="CDD" id="cd02503">
    <property type="entry name" value="MobA"/>
    <property type="match status" value="1"/>
</dbReference>
<dbReference type="GO" id="GO:1902758">
    <property type="term" value="P:bis(molybdopterin guanine dinucleotide)molybdenum biosynthetic process"/>
    <property type="evidence" value="ECO:0007669"/>
    <property type="project" value="TreeGrafter"/>
</dbReference>
<evidence type="ECO:0000256" key="5">
    <source>
        <dbReference type="ARBA" id="ARBA00022842"/>
    </source>
</evidence>
<evidence type="ECO:0000256" key="3">
    <source>
        <dbReference type="ARBA" id="ARBA00022723"/>
    </source>
</evidence>
<feature type="binding site" evidence="8">
    <location>
        <begin position="24"/>
        <end position="26"/>
    </location>
    <ligand>
        <name>GTP</name>
        <dbReference type="ChEBI" id="CHEBI:37565"/>
    </ligand>
</feature>
<evidence type="ECO:0000256" key="2">
    <source>
        <dbReference type="ARBA" id="ARBA00022679"/>
    </source>
</evidence>
<feature type="binding site" evidence="8">
    <location>
        <position position="117"/>
    </location>
    <ligand>
        <name>GTP</name>
        <dbReference type="ChEBI" id="CHEBI:37565"/>
    </ligand>
</feature>
<comment type="domain">
    <text evidence="8">The N-terminal domain determines nucleotide recognition and specific binding, while the C-terminal domain determines the specific binding to the target protein.</text>
</comment>
<dbReference type="GO" id="GO:0005525">
    <property type="term" value="F:GTP binding"/>
    <property type="evidence" value="ECO:0007669"/>
    <property type="project" value="UniProtKB-UniRule"/>
</dbReference>
<evidence type="ECO:0000256" key="6">
    <source>
        <dbReference type="ARBA" id="ARBA00023134"/>
    </source>
</evidence>
<dbReference type="EC" id="2.7.7.77" evidence="8"/>
<organism evidence="10 11">
    <name type="scientific">Caballeronia sordidicola</name>
    <name type="common">Burkholderia sordidicola</name>
    <dbReference type="NCBI Taxonomy" id="196367"/>
    <lineage>
        <taxon>Bacteria</taxon>
        <taxon>Pseudomonadati</taxon>
        <taxon>Pseudomonadota</taxon>
        <taxon>Betaproteobacteria</taxon>
        <taxon>Burkholderiales</taxon>
        <taxon>Burkholderiaceae</taxon>
        <taxon>Caballeronia</taxon>
    </lineage>
</organism>
<gene>
    <name evidence="8" type="primary">mobA</name>
    <name evidence="10" type="ORF">BSU04_03335</name>
</gene>
<comment type="cofactor">
    <cofactor evidence="8">
        <name>Mg(2+)</name>
        <dbReference type="ChEBI" id="CHEBI:18420"/>
    </cofactor>
</comment>
<reference evidence="11" key="1">
    <citation type="submission" date="2017-01" db="EMBL/GenBank/DDBJ databases">
        <title>Genome Analysis of Deinococcus marmoris KOPRI26562.</title>
        <authorList>
            <person name="Kim J.H."/>
            <person name="Oh H.-M."/>
        </authorList>
    </citation>
    <scope>NUCLEOTIDE SEQUENCE [LARGE SCALE GENOMIC DNA]</scope>
    <source>
        <strain evidence="11">PAMC 26633</strain>
    </source>
</reference>
<keyword evidence="1 8" id="KW-0963">Cytoplasm</keyword>
<sequence length="215" mass="23137">MADVDLPRPAGSPVHKRDITGVVLAGGRGSRMGGVDKGLQPLDLEPLALHALRALKPQCGAMLISANRSLEIYAQLGMPFQAKVIVDAFPDFPGPLAGISAALHAAQTEFVLFVPCDAPFIESHLAERLFDGLSAGQADIAMAAVVDAAGERQVHPVFALLRASLADDLDAYIRTGERKVRAWYARHKAVEVSFANERAFYNVNDLQQLADLNRN</sequence>
<comment type="catalytic activity">
    <reaction evidence="8">
        <text>Mo-molybdopterin + GTP + H(+) = Mo-molybdopterin guanine dinucleotide + diphosphate</text>
        <dbReference type="Rhea" id="RHEA:34243"/>
        <dbReference type="ChEBI" id="CHEBI:15378"/>
        <dbReference type="ChEBI" id="CHEBI:33019"/>
        <dbReference type="ChEBI" id="CHEBI:37565"/>
        <dbReference type="ChEBI" id="CHEBI:71302"/>
        <dbReference type="ChEBI" id="CHEBI:71310"/>
        <dbReference type="EC" id="2.7.7.77"/>
    </reaction>
</comment>
<dbReference type="NCBIfam" id="TIGR02665">
    <property type="entry name" value="molyb_mobA"/>
    <property type="match status" value="1"/>
</dbReference>
<dbReference type="PANTHER" id="PTHR19136:SF81">
    <property type="entry name" value="MOLYBDENUM COFACTOR GUANYLYLTRANSFERASE"/>
    <property type="match status" value="1"/>
</dbReference>
<dbReference type="Pfam" id="PF12804">
    <property type="entry name" value="NTP_transf_3"/>
    <property type="match status" value="1"/>
</dbReference>
<evidence type="ECO:0000256" key="1">
    <source>
        <dbReference type="ARBA" id="ARBA00022490"/>
    </source>
</evidence>
<comment type="function">
    <text evidence="8">Transfers a GMP moiety from GTP to Mo-molybdopterin (Mo-MPT) cofactor (Moco or molybdenum cofactor) to form Mo-molybdopterin guanine dinucleotide (Mo-MGD) cofactor.</text>
</comment>
<comment type="caution">
    <text evidence="10">The sequence shown here is derived from an EMBL/GenBank/DDBJ whole genome shotgun (WGS) entry which is preliminary data.</text>
</comment>
<comment type="caution">
    <text evidence="8">Lacks conserved residue(s) required for the propagation of feature annotation.</text>
</comment>
<keyword evidence="3 8" id="KW-0479">Metal-binding</keyword>
<dbReference type="Gene3D" id="3.90.550.10">
    <property type="entry name" value="Spore Coat Polysaccharide Biosynthesis Protein SpsA, Chain A"/>
    <property type="match status" value="1"/>
</dbReference>
<keyword evidence="7 8" id="KW-0501">Molybdenum cofactor biosynthesis</keyword>
<dbReference type="PANTHER" id="PTHR19136">
    <property type="entry name" value="MOLYBDENUM COFACTOR GUANYLYLTRANSFERASE"/>
    <property type="match status" value="1"/>
</dbReference>
<accession>A0A226XBA3</accession>
<dbReference type="Proteomes" id="UP000214720">
    <property type="component" value="Unassembled WGS sequence"/>
</dbReference>
<evidence type="ECO:0000256" key="7">
    <source>
        <dbReference type="ARBA" id="ARBA00023150"/>
    </source>
</evidence>
<dbReference type="GO" id="GO:0061603">
    <property type="term" value="F:molybdenum cofactor guanylyltransferase activity"/>
    <property type="evidence" value="ECO:0007669"/>
    <property type="project" value="UniProtKB-EC"/>
</dbReference>
<keyword evidence="2 8" id="KW-0808">Transferase</keyword>
<name>A0A226XBA3_CABSO</name>
<protein>
    <recommendedName>
        <fullName evidence="8">Molybdenum cofactor guanylyltransferase</fullName>
        <shortName evidence="8">MoCo guanylyltransferase</shortName>
        <ecNumber evidence="8">2.7.7.77</ecNumber>
    </recommendedName>
    <alternativeName>
        <fullName evidence="8">GTP:molybdopterin guanylyltransferase</fullName>
    </alternativeName>
    <alternativeName>
        <fullName evidence="8">Mo-MPT guanylyltransferase</fullName>
    </alternativeName>
    <alternativeName>
        <fullName evidence="8">Molybdopterin guanylyltransferase</fullName>
    </alternativeName>
    <alternativeName>
        <fullName evidence="8">Molybdopterin-guanine dinucleotide synthase</fullName>
        <shortName evidence="8">MGD synthase</shortName>
    </alternativeName>
</protein>
<keyword evidence="4 8" id="KW-0547">Nucleotide-binding</keyword>
<comment type="subunit">
    <text evidence="8">Monomer.</text>
</comment>
<feature type="binding site" evidence="8">
    <location>
        <position position="117"/>
    </location>
    <ligand>
        <name>Mg(2+)</name>
        <dbReference type="ChEBI" id="CHEBI:18420"/>
    </ligand>
</feature>
<keyword evidence="5 8" id="KW-0460">Magnesium</keyword>
<dbReference type="OrthoDB" id="9788394at2"/>
<dbReference type="GO" id="GO:0046872">
    <property type="term" value="F:metal ion binding"/>
    <property type="evidence" value="ECO:0007669"/>
    <property type="project" value="UniProtKB-KW"/>
</dbReference>
<dbReference type="HAMAP" id="MF_00316">
    <property type="entry name" value="MobA"/>
    <property type="match status" value="1"/>
</dbReference>
<dbReference type="EMBL" id="MTHB01000023">
    <property type="protein sequence ID" value="OXC80270.1"/>
    <property type="molecule type" value="Genomic_DNA"/>
</dbReference>
<dbReference type="InterPro" id="IPR025877">
    <property type="entry name" value="MobA-like_NTP_Trfase"/>
</dbReference>
<evidence type="ECO:0000256" key="8">
    <source>
        <dbReference type="HAMAP-Rule" id="MF_00316"/>
    </source>
</evidence>
<dbReference type="SUPFAM" id="SSF53448">
    <property type="entry name" value="Nucleotide-diphospho-sugar transferases"/>
    <property type="match status" value="1"/>
</dbReference>
<feature type="binding site" evidence="8">
    <location>
        <position position="37"/>
    </location>
    <ligand>
        <name>GTP</name>
        <dbReference type="ChEBI" id="CHEBI:37565"/>
    </ligand>
</feature>
<keyword evidence="6 8" id="KW-0342">GTP-binding</keyword>